<keyword evidence="3" id="KW-1185">Reference proteome</keyword>
<organism evidence="2 3">
    <name type="scientific">Thalassiosira oceanica</name>
    <name type="common">Marine diatom</name>
    <dbReference type="NCBI Taxonomy" id="159749"/>
    <lineage>
        <taxon>Eukaryota</taxon>
        <taxon>Sar</taxon>
        <taxon>Stramenopiles</taxon>
        <taxon>Ochrophyta</taxon>
        <taxon>Bacillariophyta</taxon>
        <taxon>Coscinodiscophyceae</taxon>
        <taxon>Thalassiosirophycidae</taxon>
        <taxon>Thalassiosirales</taxon>
        <taxon>Thalassiosiraceae</taxon>
        <taxon>Thalassiosira</taxon>
    </lineage>
</organism>
<proteinExistence type="predicted"/>
<dbReference type="AlphaFoldDB" id="K0RRI4"/>
<feature type="compositionally biased region" description="Basic and acidic residues" evidence="1">
    <location>
        <begin position="134"/>
        <end position="146"/>
    </location>
</feature>
<gene>
    <name evidence="2" type="ORF">THAOC_29291</name>
</gene>
<protein>
    <submittedName>
        <fullName evidence="2">Uncharacterized protein</fullName>
    </submittedName>
</protein>
<accession>K0RRI4</accession>
<comment type="caution">
    <text evidence="2">The sequence shown here is derived from an EMBL/GenBank/DDBJ whole genome shotgun (WGS) entry which is preliminary data.</text>
</comment>
<feature type="region of interest" description="Disordered" evidence="1">
    <location>
        <begin position="81"/>
        <end position="182"/>
    </location>
</feature>
<evidence type="ECO:0000313" key="3">
    <source>
        <dbReference type="Proteomes" id="UP000266841"/>
    </source>
</evidence>
<feature type="compositionally biased region" description="Polar residues" evidence="1">
    <location>
        <begin position="160"/>
        <end position="169"/>
    </location>
</feature>
<dbReference type="EMBL" id="AGNL01041489">
    <property type="protein sequence ID" value="EJK51531.1"/>
    <property type="molecule type" value="Genomic_DNA"/>
</dbReference>
<reference evidence="2 3" key="1">
    <citation type="journal article" date="2012" name="Genome Biol.">
        <title>Genome and low-iron response of an oceanic diatom adapted to chronic iron limitation.</title>
        <authorList>
            <person name="Lommer M."/>
            <person name="Specht M."/>
            <person name="Roy A.S."/>
            <person name="Kraemer L."/>
            <person name="Andreson R."/>
            <person name="Gutowska M.A."/>
            <person name="Wolf J."/>
            <person name="Bergner S.V."/>
            <person name="Schilhabel M.B."/>
            <person name="Klostermeier U.C."/>
            <person name="Beiko R.G."/>
            <person name="Rosenstiel P."/>
            <person name="Hippler M."/>
            <person name="Laroche J."/>
        </authorList>
    </citation>
    <scope>NUCLEOTIDE SEQUENCE [LARGE SCALE GENOMIC DNA]</scope>
    <source>
        <strain evidence="2 3">CCMP1005</strain>
    </source>
</reference>
<sequence>MISGVFKRRRQAVYCHRVEMDGCVLVLVGSALTRSSYTLALDRGARRCQKLPNTVPEITQHGTIRWCQTVSDGARNYPFSLYGDGRPTDRQGGRLRASSGAAIPSEPRMRQSTTGTESSAVGPAPRSAGGGRVLGERASPRARDGAGRWTRAPFSLDEGGSSTAAQSNEGESERTEPNRGTTLHFSLEVMPPPPKWIASVTARTPCSTAVRLQLYP</sequence>
<evidence type="ECO:0000256" key="1">
    <source>
        <dbReference type="SAM" id="MobiDB-lite"/>
    </source>
</evidence>
<name>K0RRI4_THAOC</name>
<feature type="compositionally biased region" description="Polar residues" evidence="1">
    <location>
        <begin position="110"/>
        <end position="119"/>
    </location>
</feature>
<evidence type="ECO:0000313" key="2">
    <source>
        <dbReference type="EMBL" id="EJK51531.1"/>
    </source>
</evidence>
<dbReference type="Proteomes" id="UP000266841">
    <property type="component" value="Unassembled WGS sequence"/>
</dbReference>